<dbReference type="RefSeq" id="XP_033528268.1">
    <property type="nucleotide sequence ID" value="XM_033670009.1"/>
</dbReference>
<dbReference type="Proteomes" id="UP000799771">
    <property type="component" value="Unassembled WGS sequence"/>
</dbReference>
<proteinExistence type="predicted"/>
<accession>A0A6A6ATL0</accession>
<evidence type="ECO:0000313" key="1">
    <source>
        <dbReference type="EMBL" id="KAF2133881.1"/>
    </source>
</evidence>
<reference evidence="1" key="1">
    <citation type="journal article" date="2020" name="Stud. Mycol.">
        <title>101 Dothideomycetes genomes: a test case for predicting lifestyles and emergence of pathogens.</title>
        <authorList>
            <person name="Haridas S."/>
            <person name="Albert R."/>
            <person name="Binder M."/>
            <person name="Bloem J."/>
            <person name="Labutti K."/>
            <person name="Salamov A."/>
            <person name="Andreopoulos B."/>
            <person name="Baker S."/>
            <person name="Barry K."/>
            <person name="Bills G."/>
            <person name="Bluhm B."/>
            <person name="Cannon C."/>
            <person name="Castanera R."/>
            <person name="Culley D."/>
            <person name="Daum C."/>
            <person name="Ezra D."/>
            <person name="Gonzalez J."/>
            <person name="Henrissat B."/>
            <person name="Kuo A."/>
            <person name="Liang C."/>
            <person name="Lipzen A."/>
            <person name="Lutzoni F."/>
            <person name="Magnuson J."/>
            <person name="Mondo S."/>
            <person name="Nolan M."/>
            <person name="Ohm R."/>
            <person name="Pangilinan J."/>
            <person name="Park H.-J."/>
            <person name="Ramirez L."/>
            <person name="Alfaro M."/>
            <person name="Sun H."/>
            <person name="Tritt A."/>
            <person name="Yoshinaga Y."/>
            <person name="Zwiers L.-H."/>
            <person name="Turgeon B."/>
            <person name="Goodwin S."/>
            <person name="Spatafora J."/>
            <person name="Crous P."/>
            <person name="Grigoriev I."/>
        </authorList>
    </citation>
    <scope>NUCLEOTIDE SEQUENCE</scope>
    <source>
        <strain evidence="1">CBS 119687</strain>
    </source>
</reference>
<organism evidence="1 2">
    <name type="scientific">Dothidotthia symphoricarpi CBS 119687</name>
    <dbReference type="NCBI Taxonomy" id="1392245"/>
    <lineage>
        <taxon>Eukaryota</taxon>
        <taxon>Fungi</taxon>
        <taxon>Dikarya</taxon>
        <taxon>Ascomycota</taxon>
        <taxon>Pezizomycotina</taxon>
        <taxon>Dothideomycetes</taxon>
        <taxon>Pleosporomycetidae</taxon>
        <taxon>Pleosporales</taxon>
        <taxon>Dothidotthiaceae</taxon>
        <taxon>Dothidotthia</taxon>
    </lineage>
</organism>
<protein>
    <submittedName>
        <fullName evidence="1">Uncharacterized protein</fullName>
    </submittedName>
</protein>
<dbReference type="AlphaFoldDB" id="A0A6A6ATL0"/>
<sequence length="109" mass="12016">MPSWEQIGTCSLHCLRHAGIEMPACQMNHIAPDDGFGINSWNCSRALGSPMNLSGQLATSTVTMSSLNFDKHLSEEGSFVGEINVDRFDNDTISNATPEEANEMWNNPW</sequence>
<dbReference type="EMBL" id="ML977498">
    <property type="protein sequence ID" value="KAF2133881.1"/>
    <property type="molecule type" value="Genomic_DNA"/>
</dbReference>
<name>A0A6A6ATL0_9PLEO</name>
<evidence type="ECO:0000313" key="2">
    <source>
        <dbReference type="Proteomes" id="UP000799771"/>
    </source>
</evidence>
<dbReference type="GeneID" id="54410441"/>
<gene>
    <name evidence="1" type="ORF">P153DRAFT_381051</name>
</gene>
<keyword evidence="2" id="KW-1185">Reference proteome</keyword>